<protein>
    <submittedName>
        <fullName evidence="4">DNA helicase</fullName>
    </submittedName>
</protein>
<dbReference type="GO" id="GO:0016787">
    <property type="term" value="F:hydrolase activity"/>
    <property type="evidence" value="ECO:0007669"/>
    <property type="project" value="UniProtKB-KW"/>
</dbReference>
<evidence type="ECO:0000259" key="3">
    <source>
        <dbReference type="PROSITE" id="PS51194"/>
    </source>
</evidence>
<dbReference type="SMART" id="SM00490">
    <property type="entry name" value="HELICc"/>
    <property type="match status" value="1"/>
</dbReference>
<dbReference type="InterPro" id="IPR001650">
    <property type="entry name" value="Helicase_C-like"/>
</dbReference>
<dbReference type="Proteomes" id="UP001201386">
    <property type="component" value="Segment"/>
</dbReference>
<evidence type="ECO:0000256" key="1">
    <source>
        <dbReference type="ARBA" id="ARBA00022801"/>
    </source>
</evidence>
<dbReference type="PROSITE" id="PS51194">
    <property type="entry name" value="HELICASE_CTER"/>
    <property type="match status" value="1"/>
</dbReference>
<dbReference type="Pfam" id="PF00176">
    <property type="entry name" value="SNF2-rel_dom"/>
    <property type="match status" value="1"/>
</dbReference>
<dbReference type="PANTHER" id="PTHR45629">
    <property type="entry name" value="SNF2/RAD54 FAMILY MEMBER"/>
    <property type="match status" value="1"/>
</dbReference>
<keyword evidence="4" id="KW-0067">ATP-binding</keyword>
<dbReference type="SUPFAM" id="SSF52540">
    <property type="entry name" value="P-loop containing nucleoside triphosphate hydrolases"/>
    <property type="match status" value="2"/>
</dbReference>
<dbReference type="PANTHER" id="PTHR45629:SF7">
    <property type="entry name" value="DNA EXCISION REPAIR PROTEIN ERCC-6-RELATED"/>
    <property type="match status" value="1"/>
</dbReference>
<feature type="domain" description="Helicase C-terminal" evidence="3">
    <location>
        <begin position="470"/>
        <end position="641"/>
    </location>
</feature>
<gene>
    <name evidence="4" type="primary">56</name>
    <name evidence="4" type="ORF">WOJTEK_56</name>
</gene>
<dbReference type="GO" id="GO:0004386">
    <property type="term" value="F:helicase activity"/>
    <property type="evidence" value="ECO:0007669"/>
    <property type="project" value="UniProtKB-KW"/>
</dbReference>
<dbReference type="GO" id="GO:0005524">
    <property type="term" value="F:ATP binding"/>
    <property type="evidence" value="ECO:0007669"/>
    <property type="project" value="InterPro"/>
</dbReference>
<dbReference type="Gene3D" id="3.40.50.300">
    <property type="entry name" value="P-loop containing nucleotide triphosphate hydrolases"/>
    <property type="match status" value="1"/>
</dbReference>
<keyword evidence="4" id="KW-0347">Helicase</keyword>
<evidence type="ECO:0000313" key="5">
    <source>
        <dbReference type="Proteomes" id="UP001201386"/>
    </source>
</evidence>
<dbReference type="SMART" id="SM00487">
    <property type="entry name" value="DEXDc"/>
    <property type="match status" value="1"/>
</dbReference>
<keyword evidence="4" id="KW-0547">Nucleotide-binding</keyword>
<feature type="domain" description="Helicase ATP-binding" evidence="2">
    <location>
        <begin position="127"/>
        <end position="330"/>
    </location>
</feature>
<dbReference type="Gene3D" id="3.40.50.10810">
    <property type="entry name" value="Tandem AAA-ATPase domain"/>
    <property type="match status" value="1"/>
</dbReference>
<organism evidence="4 5">
    <name type="scientific">Gordonia phage Wojtek</name>
    <dbReference type="NCBI Taxonomy" id="2910758"/>
    <lineage>
        <taxon>Viruses</taxon>
        <taxon>Duplodnaviria</taxon>
        <taxon>Heunggongvirae</taxon>
        <taxon>Uroviricota</taxon>
        <taxon>Caudoviricetes</taxon>
        <taxon>Dovevirinae</taxon>
        <taxon>Lambovirus</taxon>
        <taxon>Lambovirus wojtek</taxon>
    </lineage>
</organism>
<keyword evidence="1" id="KW-0378">Hydrolase</keyword>
<keyword evidence="5" id="KW-1185">Reference proteome</keyword>
<evidence type="ECO:0000259" key="2">
    <source>
        <dbReference type="PROSITE" id="PS51192"/>
    </source>
</evidence>
<sequence>MKMATKGLVKVELVEGKIALVTEGMHWETGRDLAKMVPGGRWNKPKKTWNYPLDYRICLEIRKAANHYGAKVAIGPLLNEWALAEKARLAERPAVTSMELVDLPKIREKHPNIWEKISDRPFQTVSVKFISHGRVACLADDPGLGKTLQSIATVANNYDDGIFLVVAPKSAANITWPKEIARWLPMDRVHNLANLTSYSTANGSRQEFITQTFDALENEAGRHWVITNDYWIRIRAEKNKGEFVRDAKGNVIQKANLPELFEFAWDGVIVDESHKVVIANTAKRSKHTQMRYGLDSLPLADNGLRLALSGTPMRGKAENMWGTLNWMKPKYYTSYWRWMDKHFEAFDNSDDPYGAATVYSGLRDKKAFYEDMADVFIRRTKAEVASDLPPKMYGGEPLNPEDPDSPHGVWIDLLPKQRKQYDQMVKEGATDEGIIANGILSEWTRLKQFAGAYCEIKSDGSVAATTESNKIEWIEEFLDDRGILDRSGANKVIIASQFSKMIDAIGERLDGLKVRYHKLTGATKVNERVRMADEFQEPGGPQVFLLTTTAGGVSLTLDAADDVVICDETWVPDDQLQVEDRAHRLSRTDHNVTIWYLRSRGTIEEAIAAVTTGRMDETLGVMDESRGVEIKRIALKHEEITK</sequence>
<dbReference type="EMBL" id="OL455890">
    <property type="protein sequence ID" value="UJQ86385.1"/>
    <property type="molecule type" value="Genomic_DNA"/>
</dbReference>
<accession>A0AA49BNR4</accession>
<dbReference type="InterPro" id="IPR014001">
    <property type="entry name" value="Helicase_ATP-bd"/>
</dbReference>
<dbReference type="CDD" id="cd18793">
    <property type="entry name" value="SF2_C_SNF"/>
    <property type="match status" value="1"/>
</dbReference>
<dbReference type="InterPro" id="IPR000330">
    <property type="entry name" value="SNF2_N"/>
</dbReference>
<dbReference type="InterPro" id="IPR050496">
    <property type="entry name" value="SNF2_RAD54_helicase_repair"/>
</dbReference>
<proteinExistence type="predicted"/>
<evidence type="ECO:0000313" key="4">
    <source>
        <dbReference type="EMBL" id="UJQ86385.1"/>
    </source>
</evidence>
<reference evidence="4 5" key="1">
    <citation type="submission" date="2021-11" db="EMBL/GenBank/DDBJ databases">
        <authorList>
            <person name="Puthoff D.P."/>
            <person name="Dawson N.J."/>
            <person name="McNemar A."/>
            <person name="Wilson J.R."/>
            <person name="Ball S.L."/>
            <person name="Garlena R.A."/>
            <person name="Russell D.A."/>
            <person name="Jacobs-Sera D."/>
            <person name="Hatfull G.F."/>
        </authorList>
    </citation>
    <scope>NUCLEOTIDE SEQUENCE [LARGE SCALE GENOMIC DNA]</scope>
</reference>
<dbReference type="Pfam" id="PF00271">
    <property type="entry name" value="Helicase_C"/>
    <property type="match status" value="1"/>
</dbReference>
<name>A0AA49BNR4_9CAUD</name>
<dbReference type="InterPro" id="IPR049730">
    <property type="entry name" value="SNF2/RAD54-like_C"/>
</dbReference>
<dbReference type="InterPro" id="IPR038718">
    <property type="entry name" value="SNF2-like_sf"/>
</dbReference>
<dbReference type="InterPro" id="IPR027417">
    <property type="entry name" value="P-loop_NTPase"/>
</dbReference>
<dbReference type="PROSITE" id="PS51192">
    <property type="entry name" value="HELICASE_ATP_BIND_1"/>
    <property type="match status" value="1"/>
</dbReference>